<dbReference type="EMBL" id="MNVC01000003">
    <property type="protein sequence ID" value="OIO20496.1"/>
    <property type="molecule type" value="Genomic_DNA"/>
</dbReference>
<sequence>MPNGEKTGKPMYDAKNVDSRIYRNRERLIEEFFKTFNQIKITRQDLMWWCQNVDADSINDPTLIEYFPKFSVRKEVIDFLLKIKDLGLDN</sequence>
<evidence type="ECO:0000313" key="2">
    <source>
        <dbReference type="Proteomes" id="UP000181941"/>
    </source>
</evidence>
<name>A0A1J4U9E2_9BACT</name>
<dbReference type="STRING" id="1805238.AUJ23_00235"/>
<reference evidence="1 2" key="1">
    <citation type="journal article" date="2016" name="Environ. Microbiol.">
        <title>Genomic resolution of a cold subsurface aquifer community provides metabolic insights for novel microbes adapted to high CO concentrations.</title>
        <authorList>
            <person name="Probst A.J."/>
            <person name="Castelle C.J."/>
            <person name="Singh A."/>
            <person name="Brown C.T."/>
            <person name="Anantharaman K."/>
            <person name="Sharon I."/>
            <person name="Hug L.A."/>
            <person name="Burstein D."/>
            <person name="Emerson J.B."/>
            <person name="Thomas B.C."/>
            <person name="Banfield J.F."/>
        </authorList>
    </citation>
    <scope>NUCLEOTIDE SEQUENCE [LARGE SCALE GENOMIC DNA]</scope>
    <source>
        <strain evidence="1">CG1_02_32_51</strain>
    </source>
</reference>
<comment type="caution">
    <text evidence="1">The sequence shown here is derived from an EMBL/GenBank/DDBJ whole genome shotgun (WGS) entry which is preliminary data.</text>
</comment>
<protein>
    <submittedName>
        <fullName evidence="1">Uncharacterized protein</fullName>
    </submittedName>
</protein>
<dbReference type="AlphaFoldDB" id="A0A1J4U9E2"/>
<evidence type="ECO:0000313" key="1">
    <source>
        <dbReference type="EMBL" id="OIO20496.1"/>
    </source>
</evidence>
<proteinExistence type="predicted"/>
<accession>A0A1J4U9E2</accession>
<gene>
    <name evidence="1" type="ORF">AUJ23_00235</name>
</gene>
<dbReference type="Proteomes" id="UP000181941">
    <property type="component" value="Unassembled WGS sequence"/>
</dbReference>
<organism evidence="1 2">
    <name type="scientific">Candidatus Magasanikbacteria bacterium CG1_02_32_51</name>
    <dbReference type="NCBI Taxonomy" id="1805238"/>
    <lineage>
        <taxon>Bacteria</taxon>
        <taxon>Candidatus Magasanikiibacteriota</taxon>
    </lineage>
</organism>